<evidence type="ECO:0000256" key="5">
    <source>
        <dbReference type="ARBA" id="ARBA00023054"/>
    </source>
</evidence>
<dbReference type="InterPro" id="IPR021846">
    <property type="entry name" value="NFACT-C"/>
</dbReference>
<dbReference type="EMBL" id="JAOPGA020001214">
    <property type="protein sequence ID" value="KAL0486301.1"/>
    <property type="molecule type" value="Genomic_DNA"/>
</dbReference>
<keyword evidence="4" id="KW-0963">Cytoplasm</keyword>
<accession>A0AAW2ZAX6</accession>
<evidence type="ECO:0000256" key="7">
    <source>
        <dbReference type="SAM" id="Coils"/>
    </source>
</evidence>
<feature type="compositionally biased region" description="Basic and acidic residues" evidence="8">
    <location>
        <begin position="931"/>
        <end position="985"/>
    </location>
</feature>
<comment type="similarity">
    <text evidence="3">Belongs to the NEMF family.</text>
</comment>
<name>A0AAW2ZAX6_9EUKA</name>
<dbReference type="Pfam" id="PF05670">
    <property type="entry name" value="NFACT-R_1"/>
    <property type="match status" value="1"/>
</dbReference>
<evidence type="ECO:0000259" key="10">
    <source>
        <dbReference type="Pfam" id="PF11923"/>
    </source>
</evidence>
<dbReference type="PANTHER" id="PTHR15239:SF6">
    <property type="entry name" value="RIBOSOME QUALITY CONTROL COMPLEX SUBUNIT NEMF"/>
    <property type="match status" value="1"/>
</dbReference>
<dbReference type="GO" id="GO:0005737">
    <property type="term" value="C:cytoplasm"/>
    <property type="evidence" value="ECO:0007669"/>
    <property type="project" value="UniProtKB-SubCell"/>
</dbReference>
<evidence type="ECO:0000256" key="3">
    <source>
        <dbReference type="ARBA" id="ARBA00008318"/>
    </source>
</evidence>
<feature type="compositionally biased region" description="Basic residues" evidence="8">
    <location>
        <begin position="819"/>
        <end position="829"/>
    </location>
</feature>
<dbReference type="GO" id="GO:0005634">
    <property type="term" value="C:nucleus"/>
    <property type="evidence" value="ECO:0007669"/>
    <property type="project" value="UniProtKB-SubCell"/>
</dbReference>
<feature type="compositionally biased region" description="Acidic residues" evidence="8">
    <location>
        <begin position="720"/>
        <end position="729"/>
    </location>
</feature>
<gene>
    <name evidence="11" type="ORF">AKO1_001955</name>
</gene>
<dbReference type="Gene3D" id="2.30.310.10">
    <property type="entry name" value="ibrinogen binding protein from staphylococcus aureus domain"/>
    <property type="match status" value="1"/>
</dbReference>
<evidence type="ECO:0000256" key="1">
    <source>
        <dbReference type="ARBA" id="ARBA00004123"/>
    </source>
</evidence>
<dbReference type="FunFam" id="2.30.310.10:FF:000001">
    <property type="entry name" value="Nuclear export mediator factor Nemf"/>
    <property type="match status" value="1"/>
</dbReference>
<dbReference type="InterPro" id="IPR008532">
    <property type="entry name" value="NFACT_RNA-bd"/>
</dbReference>
<dbReference type="AlphaFoldDB" id="A0AAW2ZAX6"/>
<dbReference type="GO" id="GO:1990112">
    <property type="term" value="C:RQC complex"/>
    <property type="evidence" value="ECO:0007669"/>
    <property type="project" value="TreeGrafter"/>
</dbReference>
<dbReference type="PANTHER" id="PTHR15239">
    <property type="entry name" value="NUCLEAR EXPORT MEDIATOR FACTOR NEMF"/>
    <property type="match status" value="1"/>
</dbReference>
<evidence type="ECO:0000256" key="6">
    <source>
        <dbReference type="ARBA" id="ARBA00023242"/>
    </source>
</evidence>
<sequence length="1110" mass="128079">MKNRFSLVDLRAIIAELQKELIGLRLANIYDLNQKTYIFKFAEPDHKVSLLIESGIRMHTTQFNRDKSVMPSPFTLKLRKHIRTRRVEKIEQLGVDRVVDFTFGEGEKAFHIIVEFYAKGNLILTDHEYKIIVLLRAHKREDEAVYAVGEVYPTARKRQFSAMTREKLINVLQNSAREDQDDAEEKSDKEGNTLKNVLNNNLDYGPGFAEHCILQAGLKPNLKITTQDISDVLNDAEVDSLTKAFHEADAFILSSKDRISRGYIILSDGKKTKKPIQAGITTSFATPSSTEQQQAQQQQTIDTTQQESNQESPESLLQKKKLELEKQSAELDRVRSLYDDFAPFPFKQFQSREHVEYPSFDKCVDEFFSALEARKIDSQKSQLEKGVMKKLEKIKSEQLQRVEELQNTQDQYNKMASMIEENLDSVDEAIQVICSAVAQAYDWEEIKRIIKEQKKDNNPIAKMIQQLKLETNQITLLLKSHDDDDGSHSQPQAIDVDINMSAYANAQHYYNNKKKSAHKQQKTMDASKKVIKIAEKKSIETLKQQQIKQDIVQMRRRLWFEKFNWFITSENYLVLSGRDAQQNELLVKRYMRKGDAYVHADVHGASTCIVKNHNASQPIPPLSLQEAGMMTVCRSAAWDNKIVTNSWWVNHDQVSKSAPTGEYLSTGSFMIRGKKNFLPPSSLIMGLSVMFFVDDSCIPNHLNERKVRGEGDDGVHHGENDDDEYDDDLDLNLQTKNRKKWDERIKQQELEQELESCLNDDDEDDDDQNGHVDDQQQQVPTIANDDDDDQQQQEQDTKQINGNDQEEEKDKKTRLNIKDKKKIKQLKKKGLNDVEAIEAVMNQEPTKKEPISKKKAQKTRKQLQQELANLNEQQQQQQQNGDDSLEEEEDEEGEEKQEANNEQQQTNSSIPTHKPAGMKKGKWKKLKGKYAHQDEDERKLRMELLGHKYMTIEDRKREKEQEERKILEDKLKKQEKEERQKKKEKEEIKKLLAEENIPYMDDEDREKLTEIDSLTGQPREDDIILFCIPVCAPYSSMKSYKYKVKILPGSTKRGKAAKLGANMLINDAKAVEKEYQFVKSVPDTEVTAVMVPSARIASKGVQNAKKKAKK</sequence>
<dbReference type="GO" id="GO:1990116">
    <property type="term" value="P:ribosome-associated ubiquitin-dependent protein catabolic process"/>
    <property type="evidence" value="ECO:0007669"/>
    <property type="project" value="TreeGrafter"/>
</dbReference>
<dbReference type="GO" id="GO:0000049">
    <property type="term" value="F:tRNA binding"/>
    <property type="evidence" value="ECO:0007669"/>
    <property type="project" value="TreeGrafter"/>
</dbReference>
<evidence type="ECO:0000313" key="11">
    <source>
        <dbReference type="EMBL" id="KAL0486301.1"/>
    </source>
</evidence>
<reference evidence="11 12" key="1">
    <citation type="submission" date="2024-03" db="EMBL/GenBank/DDBJ databases">
        <title>The Acrasis kona genome and developmental transcriptomes reveal deep origins of eukaryotic multicellular pathways.</title>
        <authorList>
            <person name="Sheikh S."/>
            <person name="Fu C.-J."/>
            <person name="Brown M.W."/>
            <person name="Baldauf S.L."/>
        </authorList>
    </citation>
    <scope>NUCLEOTIDE SEQUENCE [LARGE SCALE GENOMIC DNA]</scope>
    <source>
        <strain evidence="11 12">ATCC MYA-3509</strain>
    </source>
</reference>
<feature type="compositionally biased region" description="Acidic residues" evidence="8">
    <location>
        <begin position="883"/>
        <end position="895"/>
    </location>
</feature>
<organism evidence="11 12">
    <name type="scientific">Acrasis kona</name>
    <dbReference type="NCBI Taxonomy" id="1008807"/>
    <lineage>
        <taxon>Eukaryota</taxon>
        <taxon>Discoba</taxon>
        <taxon>Heterolobosea</taxon>
        <taxon>Tetramitia</taxon>
        <taxon>Eutetramitia</taxon>
        <taxon>Acrasidae</taxon>
        <taxon>Acrasis</taxon>
    </lineage>
</organism>
<feature type="compositionally biased region" description="Low complexity" evidence="8">
    <location>
        <begin position="862"/>
        <end position="880"/>
    </location>
</feature>
<feature type="domain" description="NFACT protein C-terminal" evidence="10">
    <location>
        <begin position="1005"/>
        <end position="1091"/>
    </location>
</feature>
<dbReference type="GO" id="GO:0043023">
    <property type="term" value="F:ribosomal large subunit binding"/>
    <property type="evidence" value="ECO:0007669"/>
    <property type="project" value="TreeGrafter"/>
</dbReference>
<feature type="region of interest" description="Disordered" evidence="8">
    <location>
        <begin position="781"/>
        <end position="985"/>
    </location>
</feature>
<evidence type="ECO:0000256" key="2">
    <source>
        <dbReference type="ARBA" id="ARBA00004496"/>
    </source>
</evidence>
<dbReference type="GO" id="GO:0072344">
    <property type="term" value="P:rescue of stalled ribosome"/>
    <property type="evidence" value="ECO:0007669"/>
    <property type="project" value="TreeGrafter"/>
</dbReference>
<dbReference type="Pfam" id="PF05833">
    <property type="entry name" value="NFACT_N"/>
    <property type="match status" value="1"/>
</dbReference>
<feature type="region of interest" description="Disordered" evidence="8">
    <location>
        <begin position="283"/>
        <end position="316"/>
    </location>
</feature>
<dbReference type="Pfam" id="PF11923">
    <property type="entry name" value="NFACT-C"/>
    <property type="match status" value="1"/>
</dbReference>
<keyword evidence="6" id="KW-0539">Nucleus</keyword>
<protein>
    <submittedName>
        <fullName evidence="11">Ribosome quality control complex subunit</fullName>
    </submittedName>
</protein>
<feature type="compositionally biased region" description="Basic and acidic residues" evidence="8">
    <location>
        <begin position="704"/>
        <end position="719"/>
    </location>
</feature>
<evidence type="ECO:0000259" key="9">
    <source>
        <dbReference type="Pfam" id="PF05670"/>
    </source>
</evidence>
<dbReference type="NCBIfam" id="NF041120">
    <property type="entry name" value="RqcH_arch"/>
    <property type="match status" value="1"/>
</dbReference>
<evidence type="ECO:0000313" key="12">
    <source>
        <dbReference type="Proteomes" id="UP001431209"/>
    </source>
</evidence>
<evidence type="ECO:0000256" key="8">
    <source>
        <dbReference type="SAM" id="MobiDB-lite"/>
    </source>
</evidence>
<keyword evidence="12" id="KW-1185">Reference proteome</keyword>
<keyword evidence="5 7" id="KW-0175">Coiled coil</keyword>
<feature type="compositionally biased region" description="Basic residues" evidence="8">
    <location>
        <begin position="916"/>
        <end position="930"/>
    </location>
</feature>
<proteinExistence type="inferred from homology"/>
<feature type="coiled-coil region" evidence="7">
    <location>
        <begin position="388"/>
        <end position="422"/>
    </location>
</feature>
<comment type="caution">
    <text evidence="11">The sequence shown here is derived from an EMBL/GenBank/DDBJ whole genome shotgun (WGS) entry which is preliminary data.</text>
</comment>
<feature type="compositionally biased region" description="Low complexity" evidence="8">
    <location>
        <begin position="290"/>
        <end position="316"/>
    </location>
</feature>
<feature type="compositionally biased region" description="Basic and acidic residues" evidence="8">
    <location>
        <begin position="808"/>
        <end position="818"/>
    </location>
</feature>
<dbReference type="InterPro" id="IPR051608">
    <property type="entry name" value="RQC_Subunit_NEMF"/>
</dbReference>
<feature type="region of interest" description="Disordered" evidence="8">
    <location>
        <begin position="704"/>
        <end position="729"/>
    </location>
</feature>
<comment type="subcellular location">
    <subcellularLocation>
        <location evidence="2">Cytoplasm</location>
    </subcellularLocation>
    <subcellularLocation>
        <location evidence="1">Nucleus</location>
    </subcellularLocation>
</comment>
<feature type="domain" description="NFACT RNA-binding" evidence="9">
    <location>
        <begin position="562"/>
        <end position="673"/>
    </location>
</feature>
<evidence type="ECO:0000256" key="4">
    <source>
        <dbReference type="ARBA" id="ARBA00022490"/>
    </source>
</evidence>
<dbReference type="Proteomes" id="UP001431209">
    <property type="component" value="Unassembled WGS sequence"/>
</dbReference>